<proteinExistence type="predicted"/>
<dbReference type="AlphaFoldDB" id="A0A9P3G6C5"/>
<dbReference type="EMBL" id="BPQB01000009">
    <property type="protein sequence ID" value="GJE88365.1"/>
    <property type="molecule type" value="Genomic_DNA"/>
</dbReference>
<gene>
    <name evidence="1" type="ORF">PsYK624_044480</name>
</gene>
<comment type="caution">
    <text evidence="1">The sequence shown here is derived from an EMBL/GenBank/DDBJ whole genome shotgun (WGS) entry which is preliminary data.</text>
</comment>
<keyword evidence="2" id="KW-1185">Reference proteome</keyword>
<protein>
    <submittedName>
        <fullName evidence="1">Uncharacterized protein</fullName>
    </submittedName>
</protein>
<dbReference type="Proteomes" id="UP000703269">
    <property type="component" value="Unassembled WGS sequence"/>
</dbReference>
<evidence type="ECO:0000313" key="2">
    <source>
        <dbReference type="Proteomes" id="UP000703269"/>
    </source>
</evidence>
<accession>A0A9P3G6C5</accession>
<evidence type="ECO:0000313" key="1">
    <source>
        <dbReference type="EMBL" id="GJE88365.1"/>
    </source>
</evidence>
<reference evidence="1 2" key="1">
    <citation type="submission" date="2021-08" db="EMBL/GenBank/DDBJ databases">
        <title>Draft Genome Sequence of Phanerochaete sordida strain YK-624.</title>
        <authorList>
            <person name="Mori T."/>
            <person name="Dohra H."/>
            <person name="Suzuki T."/>
            <person name="Kawagishi H."/>
            <person name="Hirai H."/>
        </authorList>
    </citation>
    <scope>NUCLEOTIDE SEQUENCE [LARGE SCALE GENOMIC DNA]</scope>
    <source>
        <strain evidence="1 2">YK-624</strain>
    </source>
</reference>
<sequence length="66" mass="7493">MTPRSLRPSHPLLLDQGHADSRIGAGVDDDRVWTPILKFLRALPHIWTLGILEQFTGGKWYTRKGV</sequence>
<organism evidence="1 2">
    <name type="scientific">Phanerochaete sordida</name>
    <dbReference type="NCBI Taxonomy" id="48140"/>
    <lineage>
        <taxon>Eukaryota</taxon>
        <taxon>Fungi</taxon>
        <taxon>Dikarya</taxon>
        <taxon>Basidiomycota</taxon>
        <taxon>Agaricomycotina</taxon>
        <taxon>Agaricomycetes</taxon>
        <taxon>Polyporales</taxon>
        <taxon>Phanerochaetaceae</taxon>
        <taxon>Phanerochaete</taxon>
    </lineage>
</organism>
<name>A0A9P3G6C5_9APHY</name>